<dbReference type="Proteomes" id="UP000186074">
    <property type="component" value="Chromosome"/>
</dbReference>
<keyword evidence="3" id="KW-0064">Aspartyl protease</keyword>
<dbReference type="GO" id="GO:0016485">
    <property type="term" value="P:protein processing"/>
    <property type="evidence" value="ECO:0007669"/>
    <property type="project" value="TreeGrafter"/>
</dbReference>
<dbReference type="EMBL" id="CP019070">
    <property type="protein sequence ID" value="APW66968.1"/>
    <property type="molecule type" value="Genomic_DNA"/>
</dbReference>
<comment type="similarity">
    <text evidence="1">Belongs to the peptidase A31 family.</text>
</comment>
<dbReference type="NCBIfam" id="TIGR00072">
    <property type="entry name" value="hydrog_prot"/>
    <property type="match status" value="1"/>
</dbReference>
<gene>
    <name evidence="5" type="ORF">LPB137_07795</name>
</gene>
<dbReference type="Gene3D" id="3.40.50.1450">
    <property type="entry name" value="HybD-like"/>
    <property type="match status" value="1"/>
</dbReference>
<dbReference type="Pfam" id="PF01750">
    <property type="entry name" value="HycI"/>
    <property type="match status" value="1"/>
</dbReference>
<organism evidence="5 6">
    <name type="scientific">Poseidonibacter parvus</name>
    <dbReference type="NCBI Taxonomy" id="1850254"/>
    <lineage>
        <taxon>Bacteria</taxon>
        <taxon>Pseudomonadati</taxon>
        <taxon>Campylobacterota</taxon>
        <taxon>Epsilonproteobacteria</taxon>
        <taxon>Campylobacterales</taxon>
        <taxon>Arcobacteraceae</taxon>
        <taxon>Poseidonibacter</taxon>
    </lineage>
</organism>
<dbReference type="PANTHER" id="PTHR30302:SF1">
    <property type="entry name" value="HYDROGENASE 2 MATURATION PROTEASE"/>
    <property type="match status" value="1"/>
</dbReference>
<dbReference type="GO" id="GO:0008047">
    <property type="term" value="F:enzyme activator activity"/>
    <property type="evidence" value="ECO:0007669"/>
    <property type="project" value="InterPro"/>
</dbReference>
<name>A0A1P8KR11_9BACT</name>
<dbReference type="InterPro" id="IPR000671">
    <property type="entry name" value="Peptidase_A31"/>
</dbReference>
<dbReference type="SUPFAM" id="SSF53163">
    <property type="entry name" value="HybD-like"/>
    <property type="match status" value="1"/>
</dbReference>
<reference evidence="5 6" key="1">
    <citation type="submission" date="2017-01" db="EMBL/GenBank/DDBJ databases">
        <title>Genome sequencing of Arcobacter sp. LPB0137.</title>
        <authorList>
            <person name="Lee G.-W."/>
            <person name="Yi H."/>
        </authorList>
    </citation>
    <scope>NUCLEOTIDE SEQUENCE [LARGE SCALE GENOMIC DNA]</scope>
    <source>
        <strain evidence="5 6">LPB0137</strain>
    </source>
</reference>
<keyword evidence="4" id="KW-0378">Hydrolase</keyword>
<keyword evidence="6" id="KW-1185">Reference proteome</keyword>
<dbReference type="GO" id="GO:0004190">
    <property type="term" value="F:aspartic-type endopeptidase activity"/>
    <property type="evidence" value="ECO:0007669"/>
    <property type="project" value="UniProtKB-KW"/>
</dbReference>
<proteinExistence type="inferred from homology"/>
<evidence type="ECO:0000313" key="6">
    <source>
        <dbReference type="Proteomes" id="UP000186074"/>
    </source>
</evidence>
<dbReference type="PANTHER" id="PTHR30302">
    <property type="entry name" value="HYDROGENASE 1 MATURATION PROTEASE"/>
    <property type="match status" value="1"/>
</dbReference>
<dbReference type="KEGG" id="alp:LPB137_07795"/>
<keyword evidence="2" id="KW-0645">Protease</keyword>
<sequence>MFHDEGLGAYLVKYIEENYEEHPKLTIVEGGTLGFTLMTYYQEYDKVIVVGTGSKIGPVGTISSENSEQVMANSTSTRRTANEVEITMMIEICSFHEDMGEVQLITMVPHDIIDVKNAMTPEALEHMPSLVDETLYELKESGIELTRKKSDEVSFENIIEAYANPKIADFTDMSKLI</sequence>
<evidence type="ECO:0000256" key="3">
    <source>
        <dbReference type="ARBA" id="ARBA00022750"/>
    </source>
</evidence>
<dbReference type="STRING" id="1850254.LPB137_07795"/>
<evidence type="ECO:0000256" key="4">
    <source>
        <dbReference type="ARBA" id="ARBA00022801"/>
    </source>
</evidence>
<accession>A0A1P8KR11</accession>
<dbReference type="InterPro" id="IPR023430">
    <property type="entry name" value="Pept_HybD-like_dom_sf"/>
</dbReference>
<evidence type="ECO:0000256" key="1">
    <source>
        <dbReference type="ARBA" id="ARBA00006814"/>
    </source>
</evidence>
<dbReference type="AlphaFoldDB" id="A0A1P8KR11"/>
<evidence type="ECO:0000256" key="2">
    <source>
        <dbReference type="ARBA" id="ARBA00022670"/>
    </source>
</evidence>
<evidence type="ECO:0000313" key="5">
    <source>
        <dbReference type="EMBL" id="APW66968.1"/>
    </source>
</evidence>
<protein>
    <submittedName>
        <fullName evidence="5">Uncharacterized protein</fullName>
    </submittedName>
</protein>